<dbReference type="AlphaFoldDB" id="A0A916UI28"/>
<accession>A0A916UI28</accession>
<dbReference type="RefSeq" id="WP_188627748.1">
    <property type="nucleotide sequence ID" value="NZ_BMIL01000011.1"/>
</dbReference>
<dbReference type="GO" id="GO:0043165">
    <property type="term" value="P:Gram-negative-bacterium-type cell outer membrane assembly"/>
    <property type="evidence" value="ECO:0007669"/>
    <property type="project" value="InterPro"/>
</dbReference>
<sequence length="171" mass="19501">MKKLYILLFTVVALFNSCSIKFNGASIPPEMKTVTVQFFENNAPLVVPYLSQQFTEDFRTRIRNQSRLSIVQSDGNAIFEGRISNYEIRPVTLTDNGQQNSQTQGSNRLSITVQVKYTNNIDAKQSFEESFTRSKDFVLSGNSLQSLEPQLIKDINAQLTEDIFNRAFAQW</sequence>
<reference evidence="1" key="2">
    <citation type="submission" date="2020-09" db="EMBL/GenBank/DDBJ databases">
        <authorList>
            <person name="Sun Q."/>
            <person name="Zhou Y."/>
        </authorList>
    </citation>
    <scope>NUCLEOTIDE SEQUENCE</scope>
    <source>
        <strain evidence="1">CGMCC 1.15343</strain>
    </source>
</reference>
<evidence type="ECO:0008006" key="3">
    <source>
        <dbReference type="Google" id="ProtNLM"/>
    </source>
</evidence>
<evidence type="ECO:0000313" key="1">
    <source>
        <dbReference type="EMBL" id="GGC74329.1"/>
    </source>
</evidence>
<name>A0A916UI28_9SPHI</name>
<dbReference type="Proteomes" id="UP000651668">
    <property type="component" value="Unassembled WGS sequence"/>
</dbReference>
<dbReference type="GO" id="GO:0019867">
    <property type="term" value="C:outer membrane"/>
    <property type="evidence" value="ECO:0007669"/>
    <property type="project" value="InterPro"/>
</dbReference>
<keyword evidence="2" id="KW-1185">Reference proteome</keyword>
<dbReference type="EMBL" id="BMIL01000011">
    <property type="protein sequence ID" value="GGC74329.1"/>
    <property type="molecule type" value="Genomic_DNA"/>
</dbReference>
<dbReference type="InterPro" id="IPR007485">
    <property type="entry name" value="LPS_assembly_LptE"/>
</dbReference>
<protein>
    <recommendedName>
        <fullName evidence="3">Lipopolysaccharide-assembly</fullName>
    </recommendedName>
</protein>
<reference evidence="1" key="1">
    <citation type="journal article" date="2014" name="Int. J. Syst. Evol. Microbiol.">
        <title>Complete genome sequence of Corynebacterium casei LMG S-19264T (=DSM 44701T), isolated from a smear-ripened cheese.</title>
        <authorList>
            <consortium name="US DOE Joint Genome Institute (JGI-PGF)"/>
            <person name="Walter F."/>
            <person name="Albersmeier A."/>
            <person name="Kalinowski J."/>
            <person name="Ruckert C."/>
        </authorList>
    </citation>
    <scope>NUCLEOTIDE SEQUENCE</scope>
    <source>
        <strain evidence="1">CGMCC 1.15343</strain>
    </source>
</reference>
<organism evidence="1 2">
    <name type="scientific">Pedobacter quisquiliarum</name>
    <dbReference type="NCBI Taxonomy" id="1834438"/>
    <lineage>
        <taxon>Bacteria</taxon>
        <taxon>Pseudomonadati</taxon>
        <taxon>Bacteroidota</taxon>
        <taxon>Sphingobacteriia</taxon>
        <taxon>Sphingobacteriales</taxon>
        <taxon>Sphingobacteriaceae</taxon>
        <taxon>Pedobacter</taxon>
    </lineage>
</organism>
<dbReference type="Pfam" id="PF04390">
    <property type="entry name" value="LptE"/>
    <property type="match status" value="1"/>
</dbReference>
<comment type="caution">
    <text evidence="1">The sequence shown here is derived from an EMBL/GenBank/DDBJ whole genome shotgun (WGS) entry which is preliminary data.</text>
</comment>
<evidence type="ECO:0000313" key="2">
    <source>
        <dbReference type="Proteomes" id="UP000651668"/>
    </source>
</evidence>
<gene>
    <name evidence="1" type="ORF">GCM10011387_30020</name>
</gene>
<proteinExistence type="predicted"/>